<evidence type="ECO:0000313" key="2">
    <source>
        <dbReference type="Proteomes" id="UP001056035"/>
    </source>
</evidence>
<organism evidence="1 2">
    <name type="scientific">Paraconexibacter antarcticus</name>
    <dbReference type="NCBI Taxonomy" id="2949664"/>
    <lineage>
        <taxon>Bacteria</taxon>
        <taxon>Bacillati</taxon>
        <taxon>Actinomycetota</taxon>
        <taxon>Thermoleophilia</taxon>
        <taxon>Solirubrobacterales</taxon>
        <taxon>Paraconexibacteraceae</taxon>
        <taxon>Paraconexibacter</taxon>
    </lineage>
</organism>
<accession>A0ABY5DP05</accession>
<dbReference type="EMBL" id="CP098502">
    <property type="protein sequence ID" value="UTI62639.1"/>
    <property type="molecule type" value="Genomic_DNA"/>
</dbReference>
<sequence length="240" mass="25926">MSVAVKERERVSAPVLPAGSIPESEFGWLEALRLEHPGLIEARQKAIAAVAAVKAEHATLRSTYEAELAAAARAGGEPPVLPARLSPEYARTRLVAAQEADVAAVAALVEHTGRVAAAVGQHRTGEEWQAAVADPDADGAEALRRFEARWTWPPPRPIRATLEELEAEIAAADAVVLEIRRPMEARMTEWHRACAEHETGKPMPAMPEFSNEDHLLGSAMERAGRAHAALDEARRMGRVA</sequence>
<protein>
    <submittedName>
        <fullName evidence="1">Uncharacterized protein</fullName>
    </submittedName>
</protein>
<gene>
    <name evidence="1" type="ORF">NBH00_14865</name>
</gene>
<proteinExistence type="predicted"/>
<dbReference type="Proteomes" id="UP001056035">
    <property type="component" value="Chromosome"/>
</dbReference>
<name>A0ABY5DP05_9ACTN</name>
<evidence type="ECO:0000313" key="1">
    <source>
        <dbReference type="EMBL" id="UTI62639.1"/>
    </source>
</evidence>
<reference evidence="1 2" key="1">
    <citation type="submission" date="2022-06" db="EMBL/GenBank/DDBJ databases">
        <title>Paraconexibacter antarcticus.</title>
        <authorList>
            <person name="Kim C.S."/>
        </authorList>
    </citation>
    <scope>NUCLEOTIDE SEQUENCE [LARGE SCALE GENOMIC DNA]</scope>
    <source>
        <strain evidence="1 2">02-257</strain>
    </source>
</reference>
<keyword evidence="2" id="KW-1185">Reference proteome</keyword>
<dbReference type="RefSeq" id="WP_254569376.1">
    <property type="nucleotide sequence ID" value="NZ_CP098502.1"/>
</dbReference>